<dbReference type="OrthoDB" id="4252872at2759"/>
<dbReference type="EMBL" id="KZ821647">
    <property type="protein sequence ID" value="PYH63960.1"/>
    <property type="molecule type" value="Genomic_DNA"/>
</dbReference>
<dbReference type="Proteomes" id="UP000248405">
    <property type="component" value="Unassembled WGS sequence"/>
</dbReference>
<name>A0A319B178_ASPVC</name>
<protein>
    <submittedName>
        <fullName evidence="1">Uncharacterized protein</fullName>
    </submittedName>
</protein>
<keyword evidence="2" id="KW-1185">Reference proteome</keyword>
<evidence type="ECO:0000313" key="1">
    <source>
        <dbReference type="EMBL" id="PYH63960.1"/>
    </source>
</evidence>
<organism evidence="1 2">
    <name type="scientific">Aspergillus vadensis (strain CBS 113365 / IMI 142717 / IBT 24658)</name>
    <dbReference type="NCBI Taxonomy" id="1448311"/>
    <lineage>
        <taxon>Eukaryota</taxon>
        <taxon>Fungi</taxon>
        <taxon>Dikarya</taxon>
        <taxon>Ascomycota</taxon>
        <taxon>Pezizomycotina</taxon>
        <taxon>Eurotiomycetes</taxon>
        <taxon>Eurotiomycetidae</taxon>
        <taxon>Eurotiales</taxon>
        <taxon>Aspergillaceae</taxon>
        <taxon>Aspergillus</taxon>
        <taxon>Aspergillus subgen. Circumdati</taxon>
    </lineage>
</organism>
<evidence type="ECO:0000313" key="2">
    <source>
        <dbReference type="Proteomes" id="UP000248405"/>
    </source>
</evidence>
<dbReference type="AlphaFoldDB" id="A0A319B178"/>
<proteinExistence type="predicted"/>
<gene>
    <name evidence="1" type="ORF">BO88DRAFT_190206</name>
</gene>
<accession>A0A319B178</accession>
<dbReference type="RefSeq" id="XP_025557754.1">
    <property type="nucleotide sequence ID" value="XM_025701811.1"/>
</dbReference>
<sequence>MSPTTINEDAFLKLKNLSAWVSDTKEFKKEQENLFRCVDEGRHVKVAPLLEDLGFDKIKVIWLISVSGIQLRCPQGYGYSIWRVTGKISLKPTPHYKSLFFPLSISSGSDSAAGEVQAAGEVLTPGIYVPFTTLITLDSQLDCLIVYLPETGVPSAAGK</sequence>
<reference evidence="1" key="1">
    <citation type="submission" date="2016-12" db="EMBL/GenBank/DDBJ databases">
        <title>The genomes of Aspergillus section Nigri reveals drivers in fungal speciation.</title>
        <authorList>
            <consortium name="DOE Joint Genome Institute"/>
            <person name="Vesth T.C."/>
            <person name="Nybo J."/>
            <person name="Theobald S."/>
            <person name="Brandl J."/>
            <person name="Frisvad J.C."/>
            <person name="Nielsen K.F."/>
            <person name="Lyhne E.K."/>
            <person name="Kogle M.E."/>
            <person name="Kuo A."/>
            <person name="Riley R."/>
            <person name="Clum A."/>
            <person name="Nolan M."/>
            <person name="Lipzen A."/>
            <person name="Salamov A."/>
            <person name="Henrissat B."/>
            <person name="Wiebenga A."/>
            <person name="De Vries R.P."/>
            <person name="Grigoriev I.V."/>
            <person name="Mortensen U.H."/>
            <person name="Andersen M.R."/>
            <person name="Baker S.E."/>
        </authorList>
    </citation>
    <scope>NUCLEOTIDE SEQUENCE [LARGE SCALE GENOMIC DNA]</scope>
    <source>
        <strain evidence="1">CBS 113365</strain>
    </source>
</reference>
<dbReference type="GeneID" id="37206403"/>